<evidence type="ECO:0000256" key="2">
    <source>
        <dbReference type="ARBA" id="ARBA00022475"/>
    </source>
</evidence>
<evidence type="ECO:0000256" key="5">
    <source>
        <dbReference type="ARBA" id="ARBA00022989"/>
    </source>
</evidence>
<dbReference type="GO" id="GO:0005886">
    <property type="term" value="C:plasma membrane"/>
    <property type="evidence" value="ECO:0007669"/>
    <property type="project" value="UniProtKB-SubCell"/>
</dbReference>
<dbReference type="GO" id="GO:0016787">
    <property type="term" value="F:hydrolase activity"/>
    <property type="evidence" value="ECO:0007669"/>
    <property type="project" value="UniProtKB-KW"/>
</dbReference>
<sequence length="232" mass="23644">MEAPHTDLADGPPSGAELDASVLRGLGSLVQAGPGWLDRLLVDAARFGIIVLLVALAAGCWVRVRHTERGARAAGAMGALLWAPVAAGIAFAVNAPIKGFVRRERPAAADVAGVDPLLPSGGWSFVSDHAAVAAALAVAVFIAHRGFGTVALGLALLEGVLRVGMEVHYPTDVVGGFALGAATALLLGPVAMGRLSWLVRRLGLVPDAEPDRTQPGPPAWAADARADDDLAA</sequence>
<keyword evidence="11" id="KW-1185">Reference proteome</keyword>
<dbReference type="SUPFAM" id="SSF48317">
    <property type="entry name" value="Acid phosphatase/Vanadium-dependent haloperoxidase"/>
    <property type="match status" value="1"/>
</dbReference>
<keyword evidence="3 8" id="KW-0812">Transmembrane</keyword>
<dbReference type="OrthoDB" id="5289372at2"/>
<evidence type="ECO:0000259" key="9">
    <source>
        <dbReference type="SMART" id="SM00014"/>
    </source>
</evidence>
<dbReference type="AlphaFoldDB" id="A0A7K0CMJ1"/>
<dbReference type="InterPro" id="IPR036938">
    <property type="entry name" value="PAP2/HPO_sf"/>
</dbReference>
<comment type="caution">
    <text evidence="10">The sequence shown here is derived from an EMBL/GenBank/DDBJ whole genome shotgun (WGS) entry which is preliminary data.</text>
</comment>
<proteinExistence type="predicted"/>
<accession>A0A7K0CMJ1</accession>
<keyword evidence="5 8" id="KW-1133">Transmembrane helix</keyword>
<dbReference type="EMBL" id="WEGJ01000023">
    <property type="protein sequence ID" value="MQY14698.1"/>
    <property type="molecule type" value="Genomic_DNA"/>
</dbReference>
<evidence type="ECO:0000256" key="4">
    <source>
        <dbReference type="ARBA" id="ARBA00022801"/>
    </source>
</evidence>
<evidence type="ECO:0000256" key="1">
    <source>
        <dbReference type="ARBA" id="ARBA00004651"/>
    </source>
</evidence>
<protein>
    <recommendedName>
        <fullName evidence="9">Phosphatidic acid phosphatase type 2/haloperoxidase domain-containing protein</fullName>
    </recommendedName>
</protein>
<evidence type="ECO:0000313" key="10">
    <source>
        <dbReference type="EMBL" id="MQY14698.1"/>
    </source>
</evidence>
<dbReference type="SMART" id="SM00014">
    <property type="entry name" value="acidPPc"/>
    <property type="match status" value="1"/>
</dbReference>
<feature type="domain" description="Phosphatidic acid phosphatase type 2/haloperoxidase" evidence="9">
    <location>
        <begin position="76"/>
        <end position="188"/>
    </location>
</feature>
<evidence type="ECO:0000313" key="11">
    <source>
        <dbReference type="Proteomes" id="UP000466345"/>
    </source>
</evidence>
<feature type="transmembrane region" description="Helical" evidence="8">
    <location>
        <begin position="169"/>
        <end position="192"/>
    </location>
</feature>
<keyword evidence="2" id="KW-1003">Cell membrane</keyword>
<dbReference type="Pfam" id="PF01569">
    <property type="entry name" value="PAP2"/>
    <property type="match status" value="1"/>
</dbReference>
<feature type="region of interest" description="Disordered" evidence="7">
    <location>
        <begin position="208"/>
        <end position="232"/>
    </location>
</feature>
<feature type="transmembrane region" description="Helical" evidence="8">
    <location>
        <begin position="76"/>
        <end position="97"/>
    </location>
</feature>
<feature type="transmembrane region" description="Helical" evidence="8">
    <location>
        <begin position="130"/>
        <end position="157"/>
    </location>
</feature>
<dbReference type="Proteomes" id="UP000466345">
    <property type="component" value="Unassembled WGS sequence"/>
</dbReference>
<dbReference type="InterPro" id="IPR000326">
    <property type="entry name" value="PAP2/HPO"/>
</dbReference>
<feature type="transmembrane region" description="Helical" evidence="8">
    <location>
        <begin position="44"/>
        <end position="64"/>
    </location>
</feature>
<organism evidence="10 11">
    <name type="scientific">Streptomyces smaragdinus</name>
    <dbReference type="NCBI Taxonomy" id="2585196"/>
    <lineage>
        <taxon>Bacteria</taxon>
        <taxon>Bacillati</taxon>
        <taxon>Actinomycetota</taxon>
        <taxon>Actinomycetes</taxon>
        <taxon>Kitasatosporales</taxon>
        <taxon>Streptomycetaceae</taxon>
        <taxon>Streptomyces</taxon>
    </lineage>
</organism>
<reference evidence="10 11" key="1">
    <citation type="submission" date="2019-10" db="EMBL/GenBank/DDBJ databases">
        <title>Streptomyces smaragdinus sp. nov. and Streptomyces fabii sp. nov., isolated from the gut of fungus growing-termite Macrotermes natalensis.</title>
        <authorList>
            <person name="Schwitalla J."/>
            <person name="Benndorf R."/>
            <person name="Martin K."/>
            <person name="De Beer W."/>
            <person name="Kaster A.-K."/>
            <person name="Vollmers J."/>
            <person name="Poulsen M."/>
            <person name="Beemelmanns C."/>
        </authorList>
    </citation>
    <scope>NUCLEOTIDE SEQUENCE [LARGE SCALE GENOMIC DNA]</scope>
    <source>
        <strain evidence="10 11">RB5</strain>
    </source>
</reference>
<keyword evidence="4" id="KW-0378">Hydrolase</keyword>
<evidence type="ECO:0000256" key="7">
    <source>
        <dbReference type="SAM" id="MobiDB-lite"/>
    </source>
</evidence>
<dbReference type="PANTHER" id="PTHR14969">
    <property type="entry name" value="SPHINGOSINE-1-PHOSPHATE PHOSPHOHYDROLASE"/>
    <property type="match status" value="1"/>
</dbReference>
<evidence type="ECO:0000256" key="8">
    <source>
        <dbReference type="SAM" id="Phobius"/>
    </source>
</evidence>
<keyword evidence="6 8" id="KW-0472">Membrane</keyword>
<evidence type="ECO:0000256" key="3">
    <source>
        <dbReference type="ARBA" id="ARBA00022692"/>
    </source>
</evidence>
<dbReference type="PANTHER" id="PTHR14969:SF62">
    <property type="entry name" value="DECAPRENYLPHOSPHORYL-5-PHOSPHORIBOSE PHOSPHATASE RV3807C-RELATED"/>
    <property type="match status" value="1"/>
</dbReference>
<dbReference type="RefSeq" id="WP_153455536.1">
    <property type="nucleotide sequence ID" value="NZ_WEGJ01000023.1"/>
</dbReference>
<dbReference type="Gene3D" id="1.20.144.10">
    <property type="entry name" value="Phosphatidic acid phosphatase type 2/haloperoxidase"/>
    <property type="match status" value="1"/>
</dbReference>
<evidence type="ECO:0000256" key="6">
    <source>
        <dbReference type="ARBA" id="ARBA00023136"/>
    </source>
</evidence>
<comment type="subcellular location">
    <subcellularLocation>
        <location evidence="1">Cell membrane</location>
        <topology evidence="1">Multi-pass membrane protein</topology>
    </subcellularLocation>
</comment>
<name>A0A7K0CMJ1_9ACTN</name>
<gene>
    <name evidence="10" type="ORF">SRB5_48740</name>
</gene>